<accession>A0ABW1EQB3</accession>
<dbReference type="EC" id="6.3.2.5" evidence="3"/>
<feature type="binding site" evidence="3">
    <location>
        <position position="346"/>
    </location>
    <ligand>
        <name>CTP</name>
        <dbReference type="ChEBI" id="CHEBI:37563"/>
    </ligand>
</feature>
<dbReference type="NCBIfam" id="TIGR00521">
    <property type="entry name" value="coaBC_dfp"/>
    <property type="match status" value="1"/>
</dbReference>
<dbReference type="InterPro" id="IPR005252">
    <property type="entry name" value="CoaBC"/>
</dbReference>
<comment type="catalytic activity">
    <reaction evidence="3 4">
        <text>N-[(R)-4-phosphopantothenoyl]-L-cysteine + H(+) = (R)-4'-phosphopantetheine + CO2</text>
        <dbReference type="Rhea" id="RHEA:16793"/>
        <dbReference type="ChEBI" id="CHEBI:15378"/>
        <dbReference type="ChEBI" id="CHEBI:16526"/>
        <dbReference type="ChEBI" id="CHEBI:59458"/>
        <dbReference type="ChEBI" id="CHEBI:61723"/>
        <dbReference type="EC" id="4.1.1.36"/>
    </reaction>
</comment>
<feature type="domain" description="DNA/pantothenate metabolism flavoprotein C-terminal" evidence="6">
    <location>
        <begin position="191"/>
        <end position="398"/>
    </location>
</feature>
<dbReference type="InterPro" id="IPR035929">
    <property type="entry name" value="CoaB-like_sf"/>
</dbReference>
<comment type="caution">
    <text evidence="3">Lacks conserved residue(s) required for the propagation of feature annotation.</text>
</comment>
<dbReference type="Gene3D" id="3.40.50.10300">
    <property type="entry name" value="CoaB-like"/>
    <property type="match status" value="1"/>
</dbReference>
<dbReference type="Proteomes" id="UP001596091">
    <property type="component" value="Unassembled WGS sequence"/>
</dbReference>
<dbReference type="PANTHER" id="PTHR14359">
    <property type="entry name" value="HOMO-OLIGOMERIC FLAVIN CONTAINING CYS DECARBOXYLASE FAMILY"/>
    <property type="match status" value="1"/>
</dbReference>
<comment type="function">
    <text evidence="3">Catalyzes two sequential steps in the biosynthesis of coenzyme A. In the first step cysteine is conjugated to 4'-phosphopantothenate to form 4-phosphopantothenoylcysteine. In the second step the latter compound is decarboxylated to form 4'-phosphopantotheine.</text>
</comment>
<dbReference type="SUPFAM" id="SSF52507">
    <property type="entry name" value="Homo-oligomeric flavin-containing Cys decarboxylases, HFCD"/>
    <property type="match status" value="1"/>
</dbReference>
<evidence type="ECO:0000256" key="4">
    <source>
        <dbReference type="RuleBase" id="RU364078"/>
    </source>
</evidence>
<evidence type="ECO:0000256" key="1">
    <source>
        <dbReference type="ARBA" id="ARBA00022793"/>
    </source>
</evidence>
<dbReference type="SUPFAM" id="SSF102645">
    <property type="entry name" value="CoaB-like"/>
    <property type="match status" value="1"/>
</dbReference>
<evidence type="ECO:0000256" key="2">
    <source>
        <dbReference type="ARBA" id="ARBA00023239"/>
    </source>
</evidence>
<feature type="region of interest" description="Phosphopantothenoylcysteine decarboxylase" evidence="3">
    <location>
        <begin position="1"/>
        <end position="195"/>
    </location>
</feature>
<sequence>MKVMVGVSGGIAAYKAAELVRALQKQNLEVRVTMTDAARQFIQPLTFAALTGHKVLTSLWPQSSTADDADSSGYDASIEHIAEAQWADALVVAPATAGILAKFAHGLADDFLTTMYLATQAPVLVAPAMNVNMWEHPATQANLETLRQRGVRVVEPDAGHLACGMVGPGRMAEPEFIANAVLNALGRSHDLAGEVVLVTAGGTREALDPVRFLGNRSSGKMGYALAEAAQSRGARVILISGPSALYPPAHCEVVKVTTAEEMRGAVLDRMAEATVVIKAAAVADYRPSIVAGQKMKRTGPMTLELLPTEDILAEVVRQRRPGQLIVGFAAETENRLENGRAKLLRKGVDAIVINDVSREGAGFDSDLNGATFLTATTAIDLPEMSKRKLADRILDEVVGLRRPQSLLVELSGIENEIESAEASDDAAISTRRAIMIE</sequence>
<dbReference type="InterPro" id="IPR003382">
    <property type="entry name" value="Flavoprotein"/>
</dbReference>
<name>A0ABW1EQB3_9BACT</name>
<comment type="pathway">
    <text evidence="3 4">Cofactor biosynthesis; coenzyme A biosynthesis; CoA from (R)-pantothenate: step 2/5.</text>
</comment>
<feature type="binding site" evidence="3">
    <location>
        <position position="328"/>
    </location>
    <ligand>
        <name>CTP</name>
        <dbReference type="ChEBI" id="CHEBI:37563"/>
    </ligand>
</feature>
<protein>
    <recommendedName>
        <fullName evidence="3">Coenzyme A biosynthesis bifunctional protein CoaBC</fullName>
    </recommendedName>
    <alternativeName>
        <fullName evidence="3">DNA/pantothenate metabolism flavoprotein</fullName>
    </alternativeName>
    <alternativeName>
        <fullName evidence="3">Phosphopantothenoylcysteine synthetase/decarboxylase</fullName>
        <shortName evidence="3">PPCS-PPCDC</shortName>
    </alternativeName>
    <domain>
        <recommendedName>
            <fullName evidence="3">Phosphopantothenoylcysteine decarboxylase</fullName>
            <shortName evidence="3">PPC decarboxylase</shortName>
            <shortName evidence="3">PPC-DC</shortName>
            <ecNumber evidence="3">4.1.1.36</ecNumber>
        </recommendedName>
        <alternativeName>
            <fullName evidence="3">CoaC</fullName>
        </alternativeName>
    </domain>
    <domain>
        <recommendedName>
            <fullName evidence="3">Phosphopantothenate--cysteine ligase</fullName>
            <ecNumber evidence="3">6.3.2.5</ecNumber>
        </recommendedName>
        <alternativeName>
            <fullName evidence="3">CoaB</fullName>
        </alternativeName>
        <alternativeName>
            <fullName evidence="3">Phosphopantothenoylcysteine synthetase</fullName>
            <shortName evidence="3">PPC synthetase</shortName>
            <shortName evidence="3">PPC-S</shortName>
        </alternativeName>
    </domain>
</protein>
<gene>
    <name evidence="3 7" type="primary">coaBC</name>
    <name evidence="7" type="ORF">ACFPT7_25125</name>
</gene>
<dbReference type="Gene3D" id="3.40.50.1950">
    <property type="entry name" value="Flavin prenyltransferase-like"/>
    <property type="match status" value="1"/>
</dbReference>
<comment type="caution">
    <text evidence="7">The sequence shown here is derived from an EMBL/GenBank/DDBJ whole genome shotgun (WGS) entry which is preliminary data.</text>
</comment>
<dbReference type="InterPro" id="IPR007085">
    <property type="entry name" value="DNA/pantothenate-metab_flavo_C"/>
</dbReference>
<keyword evidence="2 3" id="KW-0456">Lyase</keyword>
<dbReference type="HAMAP" id="MF_02225">
    <property type="entry name" value="CoaBC"/>
    <property type="match status" value="1"/>
</dbReference>
<keyword evidence="3" id="KW-0460">Magnesium</keyword>
<comment type="catalytic activity">
    <reaction evidence="3 4">
        <text>(R)-4'-phosphopantothenate + L-cysteine + CTP = N-[(R)-4-phosphopantothenoyl]-L-cysteine + CMP + diphosphate + H(+)</text>
        <dbReference type="Rhea" id="RHEA:19397"/>
        <dbReference type="ChEBI" id="CHEBI:10986"/>
        <dbReference type="ChEBI" id="CHEBI:15378"/>
        <dbReference type="ChEBI" id="CHEBI:33019"/>
        <dbReference type="ChEBI" id="CHEBI:35235"/>
        <dbReference type="ChEBI" id="CHEBI:37563"/>
        <dbReference type="ChEBI" id="CHEBI:59458"/>
        <dbReference type="ChEBI" id="CHEBI:60377"/>
        <dbReference type="EC" id="6.3.2.5"/>
    </reaction>
</comment>
<keyword evidence="3 4" id="KW-0288">FMN</keyword>
<evidence type="ECO:0000256" key="3">
    <source>
        <dbReference type="HAMAP-Rule" id="MF_02225"/>
    </source>
</evidence>
<comment type="pathway">
    <text evidence="3 4">Cofactor biosynthesis; coenzyme A biosynthesis; CoA from (R)-pantothenate: step 3/5.</text>
</comment>
<dbReference type="GO" id="GO:0004632">
    <property type="term" value="F:phosphopantothenate--cysteine ligase activity"/>
    <property type="evidence" value="ECO:0007669"/>
    <property type="project" value="UniProtKB-EC"/>
</dbReference>
<dbReference type="EC" id="4.1.1.36" evidence="3"/>
<keyword evidence="3 4" id="KW-0285">Flavoprotein</keyword>
<keyword evidence="3" id="KW-0479">Metal-binding</keyword>
<dbReference type="PANTHER" id="PTHR14359:SF6">
    <property type="entry name" value="PHOSPHOPANTOTHENOYLCYSTEINE DECARBOXYLASE"/>
    <property type="match status" value="1"/>
</dbReference>
<feature type="region of interest" description="Phosphopantothenate--cysteine ligase" evidence="3">
    <location>
        <begin position="196"/>
        <end position="437"/>
    </location>
</feature>
<evidence type="ECO:0000313" key="7">
    <source>
        <dbReference type="EMBL" id="MFC5865613.1"/>
    </source>
</evidence>
<dbReference type="Pfam" id="PF02441">
    <property type="entry name" value="Flavoprotein"/>
    <property type="match status" value="1"/>
</dbReference>
<dbReference type="GO" id="GO:0004633">
    <property type="term" value="F:phosphopantothenoylcysteine decarboxylase activity"/>
    <property type="evidence" value="ECO:0007669"/>
    <property type="project" value="UniProtKB-EC"/>
</dbReference>
<organism evidence="7 8">
    <name type="scientific">Acidicapsa dinghuensis</name>
    <dbReference type="NCBI Taxonomy" id="2218256"/>
    <lineage>
        <taxon>Bacteria</taxon>
        <taxon>Pseudomonadati</taxon>
        <taxon>Acidobacteriota</taxon>
        <taxon>Terriglobia</taxon>
        <taxon>Terriglobales</taxon>
        <taxon>Acidobacteriaceae</taxon>
        <taxon>Acidicapsa</taxon>
    </lineage>
</organism>
<keyword evidence="3 4" id="KW-0436">Ligase</keyword>
<evidence type="ECO:0000259" key="6">
    <source>
        <dbReference type="Pfam" id="PF04127"/>
    </source>
</evidence>
<comment type="cofactor">
    <cofactor evidence="3">
        <name>FMN</name>
        <dbReference type="ChEBI" id="CHEBI:58210"/>
    </cofactor>
    <text evidence="3">Binds 1 FMN per subunit.</text>
</comment>
<comment type="similarity">
    <text evidence="3 4">In the C-terminal section; belongs to the PPC synthetase family.</text>
</comment>
<feature type="binding site" evidence="3">
    <location>
        <position position="342"/>
    </location>
    <ligand>
        <name>CTP</name>
        <dbReference type="ChEBI" id="CHEBI:37563"/>
    </ligand>
</feature>
<comment type="similarity">
    <text evidence="3 4">In the N-terminal section; belongs to the HFCD (homo-oligomeric flavin containing Cys decarboxylase) superfamily.</text>
</comment>
<feature type="binding site" evidence="3">
    <location>
        <position position="294"/>
    </location>
    <ligand>
        <name>CTP</name>
        <dbReference type="ChEBI" id="CHEBI:37563"/>
    </ligand>
</feature>
<dbReference type="EMBL" id="JBHSPH010000020">
    <property type="protein sequence ID" value="MFC5865613.1"/>
    <property type="molecule type" value="Genomic_DNA"/>
</dbReference>
<keyword evidence="1 3" id="KW-0210">Decarboxylase</keyword>
<dbReference type="Pfam" id="PF04127">
    <property type="entry name" value="DFP"/>
    <property type="match status" value="1"/>
</dbReference>
<feature type="active site" description="Proton donor" evidence="3">
    <location>
        <position position="163"/>
    </location>
</feature>
<feature type="domain" description="Flavoprotein" evidence="5">
    <location>
        <begin position="1"/>
        <end position="184"/>
    </location>
</feature>
<evidence type="ECO:0000313" key="8">
    <source>
        <dbReference type="Proteomes" id="UP001596091"/>
    </source>
</evidence>
<keyword evidence="3" id="KW-0511">Multifunctional enzyme</keyword>
<comment type="function">
    <text evidence="4">Catalyzes two steps in the biosynthesis of coenzyme A. In the first step cysteine is conjugated to 4'-phosphopantothenate to form 4-phosphopantothenoylcysteine, in the latter compound is decarboxylated to form 4'-phosphopantotheine.</text>
</comment>
<keyword evidence="8" id="KW-1185">Reference proteome</keyword>
<feature type="binding site" evidence="3">
    <location>
        <position position="284"/>
    </location>
    <ligand>
        <name>CTP</name>
        <dbReference type="ChEBI" id="CHEBI:37563"/>
    </ligand>
</feature>
<comment type="cofactor">
    <cofactor evidence="3">
        <name>Mg(2+)</name>
        <dbReference type="ChEBI" id="CHEBI:18420"/>
    </cofactor>
</comment>
<dbReference type="RefSeq" id="WP_263341638.1">
    <property type="nucleotide sequence ID" value="NZ_JAGSYH010000008.1"/>
</dbReference>
<evidence type="ECO:0000259" key="5">
    <source>
        <dbReference type="Pfam" id="PF02441"/>
    </source>
</evidence>
<proteinExistence type="inferred from homology"/>
<dbReference type="InterPro" id="IPR036551">
    <property type="entry name" value="Flavin_trans-like"/>
</dbReference>
<reference evidence="8" key="1">
    <citation type="journal article" date="2019" name="Int. J. Syst. Evol. Microbiol.">
        <title>The Global Catalogue of Microorganisms (GCM) 10K type strain sequencing project: providing services to taxonomists for standard genome sequencing and annotation.</title>
        <authorList>
            <consortium name="The Broad Institute Genomics Platform"/>
            <consortium name="The Broad Institute Genome Sequencing Center for Infectious Disease"/>
            <person name="Wu L."/>
            <person name="Ma J."/>
        </authorList>
    </citation>
    <scope>NUCLEOTIDE SEQUENCE [LARGE SCALE GENOMIC DNA]</scope>
    <source>
        <strain evidence="8">JCM 4087</strain>
    </source>
</reference>